<keyword evidence="1" id="KW-0802">TPR repeat</keyword>
<gene>
    <name evidence="3" type="ORF">KSX_62500</name>
</gene>
<comment type="caution">
    <text evidence="3">The sequence shown here is derived from an EMBL/GenBank/DDBJ whole genome shotgun (WGS) entry which is preliminary data.</text>
</comment>
<evidence type="ECO:0000313" key="4">
    <source>
        <dbReference type="Proteomes" id="UP000612362"/>
    </source>
</evidence>
<dbReference type="RefSeq" id="WP_220197299.1">
    <property type="nucleotide sequence ID" value="NZ_BNJF01000003.1"/>
</dbReference>
<dbReference type="InterPro" id="IPR019734">
    <property type="entry name" value="TPR_rpt"/>
</dbReference>
<dbReference type="NCBIfam" id="NF047558">
    <property type="entry name" value="TPR_END_plus"/>
    <property type="match status" value="1"/>
</dbReference>
<dbReference type="Gene3D" id="1.25.40.10">
    <property type="entry name" value="Tetratricopeptide repeat domain"/>
    <property type="match status" value="1"/>
</dbReference>
<reference evidence="3" key="1">
    <citation type="submission" date="2020-10" db="EMBL/GenBank/DDBJ databases">
        <title>Taxonomic study of unclassified bacteria belonging to the class Ktedonobacteria.</title>
        <authorList>
            <person name="Yabe S."/>
            <person name="Wang C.M."/>
            <person name="Zheng Y."/>
            <person name="Sakai Y."/>
            <person name="Cavaletti L."/>
            <person name="Monciardini P."/>
            <person name="Donadio S."/>
        </authorList>
    </citation>
    <scope>NUCLEOTIDE SEQUENCE</scope>
    <source>
        <strain evidence="3">SOSP1-1</strain>
    </source>
</reference>
<keyword evidence="4" id="KW-1185">Reference proteome</keyword>
<dbReference type="AlphaFoldDB" id="A0A8J3MTC5"/>
<sequence length="235" mass="27536">MVAHSYKALILDLLSQGHHEAEVFVQELSESERNAVGTSELWSAKDHFVHRTFWHRDLIHQIRSFQSHQEMPPREKSAEELNEMVFEDQRYRPWSEVYTESEQTYAELIALYEELSEEDLTNPERFASITGGSPLYRDFLNGCYEHDQEHLVQYYADRNDLLRAIQIRERCAERVLQSDLPEWSKGDFLYNLACFYAKLNPYTKANALLQEAIALNPNLEEHAKSDPDLAALRKQ</sequence>
<dbReference type="InterPro" id="IPR034660">
    <property type="entry name" value="DinB/YfiT-like"/>
</dbReference>
<dbReference type="SUPFAM" id="SSF48452">
    <property type="entry name" value="TPR-like"/>
    <property type="match status" value="1"/>
</dbReference>
<dbReference type="PROSITE" id="PS50005">
    <property type="entry name" value="TPR"/>
    <property type="match status" value="1"/>
</dbReference>
<evidence type="ECO:0000313" key="3">
    <source>
        <dbReference type="EMBL" id="GHO48087.1"/>
    </source>
</evidence>
<dbReference type="Proteomes" id="UP000612362">
    <property type="component" value="Unassembled WGS sequence"/>
</dbReference>
<dbReference type="SUPFAM" id="SSF109854">
    <property type="entry name" value="DinB/YfiT-like putative metalloenzymes"/>
    <property type="match status" value="1"/>
</dbReference>
<accession>A0A8J3MTC5</accession>
<dbReference type="Pfam" id="PF12867">
    <property type="entry name" value="DinB_2"/>
    <property type="match status" value="1"/>
</dbReference>
<dbReference type="InterPro" id="IPR011990">
    <property type="entry name" value="TPR-like_helical_dom_sf"/>
</dbReference>
<dbReference type="Gene3D" id="1.20.120.450">
    <property type="entry name" value="dinb family like domain"/>
    <property type="match status" value="1"/>
</dbReference>
<proteinExistence type="predicted"/>
<name>A0A8J3MTC5_9CHLR</name>
<organism evidence="3 4">
    <name type="scientific">Ktedonospora formicarum</name>
    <dbReference type="NCBI Taxonomy" id="2778364"/>
    <lineage>
        <taxon>Bacteria</taxon>
        <taxon>Bacillati</taxon>
        <taxon>Chloroflexota</taxon>
        <taxon>Ktedonobacteria</taxon>
        <taxon>Ktedonobacterales</taxon>
        <taxon>Ktedonobacteraceae</taxon>
        <taxon>Ktedonospora</taxon>
    </lineage>
</organism>
<feature type="domain" description="DinB-like" evidence="2">
    <location>
        <begin position="14"/>
        <end position="152"/>
    </location>
</feature>
<feature type="repeat" description="TPR" evidence="1">
    <location>
        <begin position="186"/>
        <end position="219"/>
    </location>
</feature>
<dbReference type="InterPro" id="IPR024775">
    <property type="entry name" value="DinB-like"/>
</dbReference>
<evidence type="ECO:0000259" key="2">
    <source>
        <dbReference type="Pfam" id="PF12867"/>
    </source>
</evidence>
<dbReference type="EMBL" id="BNJF01000003">
    <property type="protein sequence ID" value="GHO48087.1"/>
    <property type="molecule type" value="Genomic_DNA"/>
</dbReference>
<evidence type="ECO:0000256" key="1">
    <source>
        <dbReference type="PROSITE-ProRule" id="PRU00339"/>
    </source>
</evidence>
<protein>
    <recommendedName>
        <fullName evidence="2">DinB-like domain-containing protein</fullName>
    </recommendedName>
</protein>